<evidence type="ECO:0000256" key="6">
    <source>
        <dbReference type="ARBA" id="ARBA00023157"/>
    </source>
</evidence>
<comment type="subcellular location">
    <subcellularLocation>
        <location evidence="1">Secreted</location>
    </subcellularLocation>
</comment>
<evidence type="ECO:0000256" key="5">
    <source>
        <dbReference type="ARBA" id="ARBA00022729"/>
    </source>
</evidence>
<dbReference type="OrthoDB" id="1652205at2759"/>
<dbReference type="GO" id="GO:0005576">
    <property type="term" value="C:extracellular region"/>
    <property type="evidence" value="ECO:0007669"/>
    <property type="project" value="UniProtKB-SubCell"/>
</dbReference>
<keyword evidence="6" id="KW-1015">Disulfide bond</keyword>
<comment type="function">
    <text evidence="7">Cell signaling peptide that may regulate plant stress, growth, and development. Mediates a rapid alkalinization of extracellular space by mediating a transient increase in the cytoplasmic Ca(2+) concentration leading to a calcium-dependent signaling events through a cell surface receptor and a concomitant activation of some intracellular mitogen-activated protein kinases.</text>
</comment>
<evidence type="ECO:0000256" key="7">
    <source>
        <dbReference type="ARBA" id="ARBA00037228"/>
    </source>
</evidence>
<evidence type="ECO:0008006" key="11">
    <source>
        <dbReference type="Google" id="ProtNLM"/>
    </source>
</evidence>
<comment type="similarity">
    <text evidence="2">Belongs to the plant rapid alkalinization factor (RALF) family.</text>
</comment>
<organism evidence="9 10">
    <name type="scientific">Gossypium harknessii</name>
    <dbReference type="NCBI Taxonomy" id="34285"/>
    <lineage>
        <taxon>Eukaryota</taxon>
        <taxon>Viridiplantae</taxon>
        <taxon>Streptophyta</taxon>
        <taxon>Embryophyta</taxon>
        <taxon>Tracheophyta</taxon>
        <taxon>Spermatophyta</taxon>
        <taxon>Magnoliopsida</taxon>
        <taxon>eudicotyledons</taxon>
        <taxon>Gunneridae</taxon>
        <taxon>Pentapetalae</taxon>
        <taxon>rosids</taxon>
        <taxon>malvids</taxon>
        <taxon>Malvales</taxon>
        <taxon>Malvaceae</taxon>
        <taxon>Malvoideae</taxon>
        <taxon>Gossypium</taxon>
    </lineage>
</organism>
<dbReference type="AlphaFoldDB" id="A0A7J9GMP5"/>
<keyword evidence="5" id="KW-0732">Signal</keyword>
<dbReference type="InterPro" id="IPR008801">
    <property type="entry name" value="RALF"/>
</dbReference>
<proteinExistence type="inferred from homology"/>
<dbReference type="EMBL" id="JABFAD010000005">
    <property type="protein sequence ID" value="MBA0798839.1"/>
    <property type="molecule type" value="Genomic_DNA"/>
</dbReference>
<keyword evidence="10" id="KW-1185">Reference proteome</keyword>
<evidence type="ECO:0000256" key="1">
    <source>
        <dbReference type="ARBA" id="ARBA00004613"/>
    </source>
</evidence>
<keyword evidence="4" id="KW-0372">Hormone</keyword>
<evidence type="ECO:0000256" key="3">
    <source>
        <dbReference type="ARBA" id="ARBA00022525"/>
    </source>
</evidence>
<protein>
    <recommendedName>
        <fullName evidence="11">Rapid ALkalinization Factor</fullName>
    </recommendedName>
</protein>
<dbReference type="GO" id="GO:0005179">
    <property type="term" value="F:hormone activity"/>
    <property type="evidence" value="ECO:0007669"/>
    <property type="project" value="UniProtKB-KW"/>
</dbReference>
<accession>A0A7J9GMP5</accession>
<dbReference type="PANTHER" id="PTHR34270">
    <property type="entry name" value="PROTEIN RALF-LIKE 15-RELATED"/>
    <property type="match status" value="1"/>
</dbReference>
<evidence type="ECO:0000256" key="8">
    <source>
        <dbReference type="SAM" id="MobiDB-lite"/>
    </source>
</evidence>
<name>A0A7J9GMP5_9ROSI</name>
<feature type="compositionally biased region" description="Polar residues" evidence="8">
    <location>
        <begin position="77"/>
        <end position="87"/>
    </location>
</feature>
<evidence type="ECO:0000256" key="4">
    <source>
        <dbReference type="ARBA" id="ARBA00022702"/>
    </source>
</evidence>
<comment type="caution">
    <text evidence="9">The sequence shown here is derived from an EMBL/GenBank/DDBJ whole genome shotgun (WGS) entry which is preliminary data.</text>
</comment>
<dbReference type="Proteomes" id="UP000593560">
    <property type="component" value="Unassembled WGS sequence"/>
</dbReference>
<evidence type="ECO:0000313" key="9">
    <source>
        <dbReference type="EMBL" id="MBA0798839.1"/>
    </source>
</evidence>
<evidence type="ECO:0000256" key="2">
    <source>
        <dbReference type="ARBA" id="ARBA00009178"/>
    </source>
</evidence>
<dbReference type="Pfam" id="PF05498">
    <property type="entry name" value="RALF"/>
    <property type="match status" value="1"/>
</dbReference>
<evidence type="ECO:0000313" key="10">
    <source>
        <dbReference type="Proteomes" id="UP000593560"/>
    </source>
</evidence>
<reference evidence="9 10" key="1">
    <citation type="journal article" date="2019" name="Genome Biol. Evol.">
        <title>Insights into the evolution of the New World diploid cottons (Gossypium, subgenus Houzingenia) based on genome sequencing.</title>
        <authorList>
            <person name="Grover C.E."/>
            <person name="Arick M.A. 2nd"/>
            <person name="Thrash A."/>
            <person name="Conover J.L."/>
            <person name="Sanders W.S."/>
            <person name="Peterson D.G."/>
            <person name="Frelichowski J.E."/>
            <person name="Scheffler J.A."/>
            <person name="Scheffler B.E."/>
            <person name="Wendel J.F."/>
        </authorList>
    </citation>
    <scope>NUCLEOTIDE SEQUENCE [LARGE SCALE GENOMIC DNA]</scope>
    <source>
        <strain evidence="9">0</strain>
        <tissue evidence="9">Leaf</tissue>
    </source>
</reference>
<dbReference type="PANTHER" id="PTHR34270:SF5">
    <property type="entry name" value="PROTEIN RALF-LIKE 10-RELATED"/>
    <property type="match status" value="1"/>
</dbReference>
<dbReference type="GO" id="GO:0040008">
    <property type="term" value="P:regulation of growth"/>
    <property type="evidence" value="ECO:0007669"/>
    <property type="project" value="UniProtKB-ARBA"/>
</dbReference>
<gene>
    <name evidence="9" type="ORF">Gohar_009393</name>
</gene>
<keyword evidence="3" id="KW-0964">Secreted</keyword>
<sequence length="97" mass="10557">MNVASCSFDPTIRSGKGSIMGLSIMKTWLICFALISMVVVQVDAVAHSGVTYIHPGILDPCKRPGELHPGCHPNPKSAPTQANTYNRGCSRHHRCRQ</sequence>
<feature type="region of interest" description="Disordered" evidence="8">
    <location>
        <begin position="72"/>
        <end position="97"/>
    </location>
</feature>